<dbReference type="PIRSF" id="PIRSF016578">
    <property type="entry name" value="HsaA"/>
    <property type="match status" value="1"/>
</dbReference>
<dbReference type="InterPro" id="IPR037069">
    <property type="entry name" value="AcylCoA_DH/ox_N_sf"/>
</dbReference>
<dbReference type="STRING" id="1344003.SAMN05445060_1391"/>
<dbReference type="InterPro" id="IPR036250">
    <property type="entry name" value="AcylCo_DH-like_C"/>
</dbReference>
<dbReference type="OrthoDB" id="571684at2"/>
<feature type="domain" description="Acyl-CoA dehydrogenase/oxidase N-terminal" evidence="16">
    <location>
        <begin position="15"/>
        <end position="113"/>
    </location>
</feature>
<keyword evidence="6" id="KW-0503">Monooxygenase</keyword>
<dbReference type="EC" id="1.14.14.21" evidence="9"/>
<evidence type="ECO:0000259" key="17">
    <source>
        <dbReference type="Pfam" id="PF08028"/>
    </source>
</evidence>
<dbReference type="EMBL" id="FTNT01000003">
    <property type="protein sequence ID" value="SIR88416.1"/>
    <property type="molecule type" value="Genomic_DNA"/>
</dbReference>
<dbReference type="Pfam" id="PF02770">
    <property type="entry name" value="Acyl-CoA_dh_M"/>
    <property type="match status" value="1"/>
</dbReference>
<dbReference type="SUPFAM" id="SSF47203">
    <property type="entry name" value="Acyl-CoA dehydrogenase C-terminal domain-like"/>
    <property type="match status" value="1"/>
</dbReference>
<dbReference type="Proteomes" id="UP000186218">
    <property type="component" value="Unassembled WGS sequence"/>
</dbReference>
<dbReference type="GO" id="GO:0004497">
    <property type="term" value="F:monooxygenase activity"/>
    <property type="evidence" value="ECO:0007669"/>
    <property type="project" value="UniProtKB-KW"/>
</dbReference>
<feature type="domain" description="Acyl-CoA oxidase/dehydrogenase middle" evidence="15">
    <location>
        <begin position="126"/>
        <end position="205"/>
    </location>
</feature>
<proteinExistence type="inferred from homology"/>
<comment type="catalytic activity">
    <reaction evidence="13">
        <text>dibenzothiophene + 2 FMNH2 + 2 O2 = dibenzothiophene 5,5-dioxide + 2 FMN + 2 H2O + 2 H(+)</text>
        <dbReference type="Rhea" id="RHEA:49072"/>
        <dbReference type="ChEBI" id="CHEBI:15377"/>
        <dbReference type="ChEBI" id="CHEBI:15378"/>
        <dbReference type="ChEBI" id="CHEBI:15379"/>
        <dbReference type="ChEBI" id="CHEBI:23681"/>
        <dbReference type="ChEBI" id="CHEBI:57618"/>
        <dbReference type="ChEBI" id="CHEBI:58210"/>
        <dbReference type="ChEBI" id="CHEBI:90356"/>
        <dbReference type="EC" id="1.14.14.21"/>
    </reaction>
</comment>
<dbReference type="SUPFAM" id="SSF56645">
    <property type="entry name" value="Acyl-CoA dehydrogenase NM domain-like"/>
    <property type="match status" value="1"/>
</dbReference>
<dbReference type="PANTHER" id="PTHR43884">
    <property type="entry name" value="ACYL-COA DEHYDROGENASE"/>
    <property type="match status" value="1"/>
</dbReference>
<evidence type="ECO:0000256" key="10">
    <source>
        <dbReference type="ARBA" id="ARBA00034345"/>
    </source>
</evidence>
<evidence type="ECO:0000259" key="15">
    <source>
        <dbReference type="Pfam" id="PF02770"/>
    </source>
</evidence>
<comment type="catalytic activity">
    <reaction evidence="12">
        <text>dibenzothiophene 5-oxide + FMNH2 + O2 = dibenzothiophene 5,5-dioxide + FMN + H2O + H(+)</text>
        <dbReference type="Rhea" id="RHEA:49080"/>
        <dbReference type="ChEBI" id="CHEBI:15377"/>
        <dbReference type="ChEBI" id="CHEBI:15378"/>
        <dbReference type="ChEBI" id="CHEBI:15379"/>
        <dbReference type="ChEBI" id="CHEBI:23683"/>
        <dbReference type="ChEBI" id="CHEBI:57618"/>
        <dbReference type="ChEBI" id="CHEBI:58210"/>
        <dbReference type="ChEBI" id="CHEBI:90356"/>
    </reaction>
</comment>
<comment type="similarity">
    <text evidence="8">Belongs to the DszC flavin monooxygenase family.</text>
</comment>
<comment type="catalytic activity">
    <reaction evidence="11">
        <text>dibenzothiophene + FMNH2 + O2 = dibenzothiophene 5-oxide + FMN + H2O + H(+)</text>
        <dbReference type="Rhea" id="RHEA:49076"/>
        <dbReference type="ChEBI" id="CHEBI:15377"/>
        <dbReference type="ChEBI" id="CHEBI:15378"/>
        <dbReference type="ChEBI" id="CHEBI:15379"/>
        <dbReference type="ChEBI" id="CHEBI:23681"/>
        <dbReference type="ChEBI" id="CHEBI:23683"/>
        <dbReference type="ChEBI" id="CHEBI:57618"/>
        <dbReference type="ChEBI" id="CHEBI:58210"/>
    </reaction>
</comment>
<evidence type="ECO:0000256" key="13">
    <source>
        <dbReference type="ARBA" id="ARBA00049456"/>
    </source>
</evidence>
<sequence length="403" mass="42166">MASSAVLRDPITAIALAAEPFAAEAAHRERTHASPRDQVSSLLDAGLGSLRVPTDFGGAGASVATLAEALIAVAAADSNLAQIFRGHLGLTEILRRYGSGRARDILLRGAANGQFFGPAGTEVSATTLTSLSTTLRRVDGSLLLAGSKYYTTGSLYADWLNVLVVEEGRFVSAIVDRHARGVQVLDDWDGFGQQLTASGTAVFDNTPVDPDFVLPHGDPLTNDYMEAFYQFVHSATQAGIAAAVADDAATLVRGRTRSYPLASTPDAARDPQVLEIVGELTSKAFAARATVLHLAATLDAFNDDPTPETARQALLDSAAAQVINTDIVGTAAWRLFDAGSASAVKSGRGLDRHLRNARTVSSHNPAAYKASLIGDHAVNGTPPRSFLNSAGGADDTETPSQHH</sequence>
<keyword evidence="4" id="KW-0547">Nucleotide-binding</keyword>
<dbReference type="InterPro" id="IPR013107">
    <property type="entry name" value="Acyl-CoA_DH_C"/>
</dbReference>
<evidence type="ECO:0000256" key="8">
    <source>
        <dbReference type="ARBA" id="ARBA00034317"/>
    </source>
</evidence>
<evidence type="ECO:0000256" key="11">
    <source>
        <dbReference type="ARBA" id="ARBA00047859"/>
    </source>
</evidence>
<dbReference type="PANTHER" id="PTHR43884:SF12">
    <property type="entry name" value="ISOVALERYL-COA DEHYDROGENASE, MITOCHONDRIAL-RELATED"/>
    <property type="match status" value="1"/>
</dbReference>
<dbReference type="GO" id="GO:0006552">
    <property type="term" value="P:L-leucine catabolic process"/>
    <property type="evidence" value="ECO:0007669"/>
    <property type="project" value="TreeGrafter"/>
</dbReference>
<evidence type="ECO:0000256" key="1">
    <source>
        <dbReference type="ARBA" id="ARBA00004496"/>
    </source>
</evidence>
<dbReference type="InterPro" id="IPR006091">
    <property type="entry name" value="Acyl-CoA_Oxase/DH_mid-dom"/>
</dbReference>
<dbReference type="GO" id="GO:0005737">
    <property type="term" value="C:cytoplasm"/>
    <property type="evidence" value="ECO:0007669"/>
    <property type="project" value="UniProtKB-SubCell"/>
</dbReference>
<keyword evidence="5" id="KW-0560">Oxidoreductase</keyword>
<accession>A0A1N7EK00</accession>
<gene>
    <name evidence="18" type="ORF">SAMN05445060_1391</name>
</gene>
<dbReference type="Pfam" id="PF08028">
    <property type="entry name" value="Acyl-CoA_dh_2"/>
    <property type="match status" value="1"/>
</dbReference>
<dbReference type="GO" id="GO:0050660">
    <property type="term" value="F:flavin adenine dinucleotide binding"/>
    <property type="evidence" value="ECO:0007669"/>
    <property type="project" value="InterPro"/>
</dbReference>
<dbReference type="InterPro" id="IPR009100">
    <property type="entry name" value="AcylCoA_DH/oxidase_NM_dom_sf"/>
</dbReference>
<name>A0A1N7EK00_9NOCA</name>
<comment type="subcellular location">
    <subcellularLocation>
        <location evidence="1">Cytoplasm</location>
    </subcellularLocation>
</comment>
<evidence type="ECO:0000256" key="14">
    <source>
        <dbReference type="SAM" id="MobiDB-lite"/>
    </source>
</evidence>
<dbReference type="RefSeq" id="WP_076477841.1">
    <property type="nucleotide sequence ID" value="NZ_FTNT01000003.1"/>
</dbReference>
<evidence type="ECO:0000256" key="4">
    <source>
        <dbReference type="ARBA" id="ARBA00022741"/>
    </source>
</evidence>
<dbReference type="GO" id="GO:0008470">
    <property type="term" value="F:3-methylbutanoyl-CoA dehydrogenase activity"/>
    <property type="evidence" value="ECO:0007669"/>
    <property type="project" value="TreeGrafter"/>
</dbReference>
<reference evidence="18 19" key="1">
    <citation type="submission" date="2017-01" db="EMBL/GenBank/DDBJ databases">
        <authorList>
            <person name="Mah S.A."/>
            <person name="Swanson W.J."/>
            <person name="Moy G.W."/>
            <person name="Vacquier V.D."/>
        </authorList>
    </citation>
    <scope>NUCLEOTIDE SEQUENCE [LARGE SCALE GENOMIC DNA]</scope>
    <source>
        <strain evidence="18 19">CPCC 203464</strain>
    </source>
</reference>
<evidence type="ECO:0000313" key="19">
    <source>
        <dbReference type="Proteomes" id="UP000186218"/>
    </source>
</evidence>
<evidence type="ECO:0000259" key="16">
    <source>
        <dbReference type="Pfam" id="PF02771"/>
    </source>
</evidence>
<evidence type="ECO:0000256" key="5">
    <source>
        <dbReference type="ARBA" id="ARBA00023002"/>
    </source>
</evidence>
<evidence type="ECO:0000256" key="3">
    <source>
        <dbReference type="ARBA" id="ARBA00022643"/>
    </source>
</evidence>
<dbReference type="Pfam" id="PF02771">
    <property type="entry name" value="Acyl-CoA_dh_N"/>
    <property type="match status" value="1"/>
</dbReference>
<dbReference type="Gene3D" id="1.10.540.10">
    <property type="entry name" value="Acyl-CoA dehydrogenase/oxidase, N-terminal domain"/>
    <property type="match status" value="1"/>
</dbReference>
<evidence type="ECO:0000256" key="12">
    <source>
        <dbReference type="ARBA" id="ARBA00048445"/>
    </source>
</evidence>
<evidence type="ECO:0000256" key="7">
    <source>
        <dbReference type="ARBA" id="ARBA00034307"/>
    </source>
</evidence>
<evidence type="ECO:0000256" key="6">
    <source>
        <dbReference type="ARBA" id="ARBA00023033"/>
    </source>
</evidence>
<evidence type="ECO:0000313" key="18">
    <source>
        <dbReference type="EMBL" id="SIR88416.1"/>
    </source>
</evidence>
<protein>
    <recommendedName>
        <fullName evidence="10">Dibenzothiophene monooxygenase</fullName>
        <ecNumber evidence="9">1.14.14.21</ecNumber>
    </recommendedName>
</protein>
<feature type="region of interest" description="Disordered" evidence="14">
    <location>
        <begin position="379"/>
        <end position="403"/>
    </location>
</feature>
<evidence type="ECO:0000256" key="2">
    <source>
        <dbReference type="ARBA" id="ARBA00022630"/>
    </source>
</evidence>
<evidence type="ECO:0000256" key="9">
    <source>
        <dbReference type="ARBA" id="ARBA00034328"/>
    </source>
</evidence>
<dbReference type="InterPro" id="IPR013786">
    <property type="entry name" value="AcylCoA_DH/ox_N"/>
</dbReference>
<dbReference type="AlphaFoldDB" id="A0A1N7EK00"/>
<organism evidence="18 19">
    <name type="scientific">Williamsia sterculiae</name>
    <dbReference type="NCBI Taxonomy" id="1344003"/>
    <lineage>
        <taxon>Bacteria</taxon>
        <taxon>Bacillati</taxon>
        <taxon>Actinomycetota</taxon>
        <taxon>Actinomycetes</taxon>
        <taxon>Mycobacteriales</taxon>
        <taxon>Nocardiaceae</taxon>
        <taxon>Williamsia</taxon>
    </lineage>
</organism>
<dbReference type="Gene3D" id="2.40.110.10">
    <property type="entry name" value="Butyryl-CoA Dehydrogenase, subunit A, domain 2"/>
    <property type="match status" value="1"/>
</dbReference>
<keyword evidence="2" id="KW-0285">Flavoprotein</keyword>
<keyword evidence="19" id="KW-1185">Reference proteome</keyword>
<dbReference type="Gene3D" id="1.20.140.10">
    <property type="entry name" value="Butyryl-CoA Dehydrogenase, subunit A, domain 3"/>
    <property type="match status" value="1"/>
</dbReference>
<dbReference type="InterPro" id="IPR046373">
    <property type="entry name" value="Acyl-CoA_Oxase/DH_mid-dom_sf"/>
</dbReference>
<feature type="domain" description="Acyl-CoA dehydrogenase C-terminal" evidence="17">
    <location>
        <begin position="232"/>
        <end position="364"/>
    </location>
</feature>
<comment type="pathway">
    <text evidence="7">Sulfur metabolism; dibenzothiophene degradation.</text>
</comment>
<keyword evidence="3" id="KW-0288">FMN</keyword>